<dbReference type="Proteomes" id="UP000630887">
    <property type="component" value="Unassembled WGS sequence"/>
</dbReference>
<feature type="repeat" description="TPR" evidence="1">
    <location>
        <begin position="342"/>
        <end position="375"/>
    </location>
</feature>
<evidence type="ECO:0000256" key="1">
    <source>
        <dbReference type="PROSITE-ProRule" id="PRU00339"/>
    </source>
</evidence>
<dbReference type="AlphaFoldDB" id="A0A8J3PBN4"/>
<name>A0A8J3PBN4_9ACTN</name>
<proteinExistence type="predicted"/>
<comment type="caution">
    <text evidence="2">The sequence shown here is derived from an EMBL/GenBank/DDBJ whole genome shotgun (WGS) entry which is preliminary data.</text>
</comment>
<sequence length="413" mass="45524">MDDTPGVDRPAWARRIRAERLAHGWSQNDAVRALQAHADKPLPESGSLLRNWKRWEAGDAEPDDFYKALVAKMFGTVTAAFFPRASSRDAEAELIRGTGMDTLEIVSRLRASDVSAATLDALRITADRLACEYPFMASDQLLVEGRAWLRRITSLLQGRLTLAQHQEVLALAGWVALLIGCVEYDLGQRQQAEATRRAALSLGEESGNVDVMGWAYEMRAWFALTQGDYRGTIAAAELGTAIASGKGVSVQLAAQRAKAWARIGDRRQVEVALDQGRTLLESLPYPDDLNNHFVVDPAKFDFYAMDGYRLVGEDRLAQIYAEEVIRSSTDPSGFEAKPMRTAEARLTLGVLAARAGDLDQAISFGRRALAADRRSLPSLLMVSQELTELLRRRYGTAPEAVRFLDEIRALSGA</sequence>
<dbReference type="EMBL" id="BONI01000148">
    <property type="protein sequence ID" value="GIG11551.1"/>
    <property type="molecule type" value="Genomic_DNA"/>
</dbReference>
<keyword evidence="1" id="KW-0802">TPR repeat</keyword>
<dbReference type="InterPro" id="IPR011990">
    <property type="entry name" value="TPR-like_helical_dom_sf"/>
</dbReference>
<dbReference type="SUPFAM" id="SSF48452">
    <property type="entry name" value="TPR-like"/>
    <property type="match status" value="1"/>
</dbReference>
<keyword evidence="3" id="KW-1185">Reference proteome</keyword>
<reference evidence="2 3" key="1">
    <citation type="submission" date="2021-01" db="EMBL/GenBank/DDBJ databases">
        <title>Whole genome shotgun sequence of Catellatospora coxensis NBRC 107359.</title>
        <authorList>
            <person name="Komaki H."/>
            <person name="Tamura T."/>
        </authorList>
    </citation>
    <scope>NUCLEOTIDE SEQUENCE [LARGE SCALE GENOMIC DNA]</scope>
    <source>
        <strain evidence="2 3">NBRC 107359</strain>
    </source>
</reference>
<dbReference type="PROSITE" id="PS50005">
    <property type="entry name" value="TPR"/>
    <property type="match status" value="1"/>
</dbReference>
<evidence type="ECO:0000313" key="2">
    <source>
        <dbReference type="EMBL" id="GIG11551.1"/>
    </source>
</evidence>
<dbReference type="Gene3D" id="1.25.40.10">
    <property type="entry name" value="Tetratricopeptide repeat domain"/>
    <property type="match status" value="1"/>
</dbReference>
<dbReference type="InterPro" id="IPR019734">
    <property type="entry name" value="TPR_rpt"/>
</dbReference>
<organism evidence="2 3">
    <name type="scientific">Catellatospora coxensis</name>
    <dbReference type="NCBI Taxonomy" id="310354"/>
    <lineage>
        <taxon>Bacteria</taxon>
        <taxon>Bacillati</taxon>
        <taxon>Actinomycetota</taxon>
        <taxon>Actinomycetes</taxon>
        <taxon>Micromonosporales</taxon>
        <taxon>Micromonosporaceae</taxon>
        <taxon>Catellatospora</taxon>
    </lineage>
</organism>
<dbReference type="RefSeq" id="WP_239168079.1">
    <property type="nucleotide sequence ID" value="NZ_BAAALC010000032.1"/>
</dbReference>
<evidence type="ECO:0008006" key="4">
    <source>
        <dbReference type="Google" id="ProtNLM"/>
    </source>
</evidence>
<gene>
    <name evidence="2" type="ORF">Cco03nite_82510</name>
</gene>
<evidence type="ECO:0000313" key="3">
    <source>
        <dbReference type="Proteomes" id="UP000630887"/>
    </source>
</evidence>
<accession>A0A8J3PBN4</accession>
<protein>
    <recommendedName>
        <fullName evidence="4">XRE family transcriptional regulator</fullName>
    </recommendedName>
</protein>